<dbReference type="AlphaFoldDB" id="A0A4Q9QVT1"/>
<dbReference type="GO" id="GO:0003955">
    <property type="term" value="F:NAD(P)H dehydrogenase (quinone) activity"/>
    <property type="evidence" value="ECO:0007669"/>
    <property type="project" value="TreeGrafter"/>
</dbReference>
<keyword evidence="2" id="KW-0560">Oxidoreductase</keyword>
<proteinExistence type="inferred from homology"/>
<dbReference type="PANTHER" id="PTHR10204">
    <property type="entry name" value="NAD P H OXIDOREDUCTASE-RELATED"/>
    <property type="match status" value="1"/>
</dbReference>
<dbReference type="InterPro" id="IPR003680">
    <property type="entry name" value="Flavodoxin_fold"/>
</dbReference>
<evidence type="ECO:0000256" key="1">
    <source>
        <dbReference type="ARBA" id="ARBA00006252"/>
    </source>
</evidence>
<dbReference type="SUPFAM" id="SSF52218">
    <property type="entry name" value="Flavoproteins"/>
    <property type="match status" value="1"/>
</dbReference>
<feature type="domain" description="Flavodoxin-like fold" evidence="3">
    <location>
        <begin position="1"/>
        <end position="173"/>
    </location>
</feature>
<dbReference type="Pfam" id="PF02525">
    <property type="entry name" value="Flavodoxin_2"/>
    <property type="match status" value="1"/>
</dbReference>
<evidence type="ECO:0000313" key="4">
    <source>
        <dbReference type="EMBL" id="TBU87156.1"/>
    </source>
</evidence>
<dbReference type="RefSeq" id="WP_131198950.1">
    <property type="nucleotide sequence ID" value="NZ_QJUL01000041.1"/>
</dbReference>
<comment type="caution">
    <text evidence="4">The sequence shown here is derived from an EMBL/GenBank/DDBJ whole genome shotgun (WGS) entry which is preliminary data.</text>
</comment>
<evidence type="ECO:0000313" key="5">
    <source>
        <dbReference type="Proteomes" id="UP000293172"/>
    </source>
</evidence>
<evidence type="ECO:0000259" key="3">
    <source>
        <dbReference type="Pfam" id="PF02525"/>
    </source>
</evidence>
<dbReference type="PANTHER" id="PTHR10204:SF34">
    <property type="entry name" value="NAD(P)H DEHYDROGENASE [QUINONE] 1 ISOFORM 1"/>
    <property type="match status" value="1"/>
</dbReference>
<reference evidence="4 5" key="1">
    <citation type="submission" date="2018-06" db="EMBL/GenBank/DDBJ databases">
        <title>Three novel Pseudomonas species isolated from symptomatic oak.</title>
        <authorList>
            <person name="Bueno-Gonzalez V."/>
            <person name="Brady C."/>
        </authorList>
    </citation>
    <scope>NUCLEOTIDE SEQUENCE [LARGE SCALE GENOMIC DNA]</scope>
    <source>
        <strain evidence="4 5">P6B</strain>
    </source>
</reference>
<sequence length="208" mass="22165">MHALVVVAHHDPRSLTHSIAARLAEGVALGEPGHSVELADIAAEGFDPRFGLADHAVHRGEAPPPADVAAEQARIERADALVLVYPVYWWSMPALLKGWIDRVFSNGWAFDFSPQAALVKKLGHLQVHLLGVGGADAGTYARHGYGHAMQVQIEHGIFDYCGARVLSSELLLESETQNPGVHLEAARAIGSALFSRGAGPAAASAHRR</sequence>
<dbReference type="InterPro" id="IPR029039">
    <property type="entry name" value="Flavoprotein-like_sf"/>
</dbReference>
<evidence type="ECO:0000256" key="2">
    <source>
        <dbReference type="ARBA" id="ARBA00023002"/>
    </source>
</evidence>
<name>A0A4Q9QVT1_9GAMM</name>
<dbReference type="GO" id="GO:0005829">
    <property type="term" value="C:cytosol"/>
    <property type="evidence" value="ECO:0007669"/>
    <property type="project" value="TreeGrafter"/>
</dbReference>
<protein>
    <submittedName>
        <fullName evidence="4">NAD(P)H dehydrogenase</fullName>
    </submittedName>
</protein>
<accession>A0A4Q9QVT1</accession>
<organism evidence="4 5">
    <name type="scientific">Phytopseudomonas dryadis</name>
    <dbReference type="NCBI Taxonomy" id="2487520"/>
    <lineage>
        <taxon>Bacteria</taxon>
        <taxon>Pseudomonadati</taxon>
        <taxon>Pseudomonadota</taxon>
        <taxon>Gammaproteobacteria</taxon>
        <taxon>Pseudomonadales</taxon>
        <taxon>Pseudomonadaceae</taxon>
        <taxon>Phytopseudomonas</taxon>
    </lineage>
</organism>
<dbReference type="FunFam" id="3.40.50.360:FF:000063">
    <property type="entry name" value="Probable NAD(P)H dehydrogenase"/>
    <property type="match status" value="1"/>
</dbReference>
<dbReference type="EMBL" id="QJUL01000041">
    <property type="protein sequence ID" value="TBU87156.1"/>
    <property type="molecule type" value="Genomic_DNA"/>
</dbReference>
<dbReference type="InterPro" id="IPR051545">
    <property type="entry name" value="NAD(P)H_dehydrogenase_qn"/>
</dbReference>
<dbReference type="OrthoDB" id="9798454at2"/>
<dbReference type="Gene3D" id="3.40.50.360">
    <property type="match status" value="1"/>
</dbReference>
<dbReference type="Proteomes" id="UP000293172">
    <property type="component" value="Unassembled WGS sequence"/>
</dbReference>
<gene>
    <name evidence="4" type="ORF">DNK44_20995</name>
</gene>
<comment type="similarity">
    <text evidence="1">Belongs to the NAD(P)H dehydrogenase (quinone) family.</text>
</comment>